<proteinExistence type="predicted"/>
<dbReference type="InterPro" id="IPR058210">
    <property type="entry name" value="SACS/Nov_dom"/>
</dbReference>
<dbReference type="Gene3D" id="3.30.420.610">
    <property type="entry name" value="LOTUS domain-like"/>
    <property type="match status" value="2"/>
</dbReference>
<sequence>MLRTYPEGLELGKLRKKYKALYGHSLNLPKYGLKGLQELLEALGDLVYVEHVDNKNMVKVTNQGNWQHTGNPSSDYSMRRTDKICNCTVCFSPDFGGGISALYSLRSCHFSMFQELYVIVPGMPLSVLLFSVIDLLKECPDGIPLKALAAAYNKKYKRNLSVSDLGFRSMASFVLSLQDELHVQKEVVFHKACKTHPVQGVSANKDGAGAGLASPVCHPSSSVHPNLHAYRPSVADNKKQKEERSCVVFKDAYHAQLREVHSANVRAVEAREDRVRRKRGLPDVMEVNSRAEEFIRHIAAQGEHVTREKVISKLCEFYQVQSLNPIDERQDLPALSDFLRLMREVNMFLAFEAVSAVCTLYELGLALAGLKNKKRFEELNLGPLCKIPRIHRMFKVDSSMRDEDIRTIETVDILRSLRVFRKRFSRQKVDLAEFLKYLADQYNCESPYELGIRIQGLGLPISTLQKAINTEHSMMDKARATIQKEIEEEVADRMKKIKKTLLDPTYAAVPFSSAGSLELRKKYVSQTAAEAVLAVFNNAEGVFNARMTKHVKDFLLRVSGDRLATALFQLAICCGSLEVPQDLVAKEKPCKPSKQAKNEEEHSILPPSEAAIKQYFQERLETSSGGLTLPIMSKLEKKLVDNFQVKEFTQMKQGTFLEFLVKHNQILQEAGGRSIALSSQENAACGFRPSRQDIFEFIKQCGSEDQDRSVEQALRSHYKIQDSRELGYGQLSALVDKVRWQKGLSNNADWSPVRYESHVFLFLSRAGLVEAVGLLGQVTVEQAVSSLLSAPLLEDLAEWSQWELVFQEQHGLLKHFIEKQSGRNLAALEVRPGVLLRITPSTGDRFFAEAAAALDPVSTAGHLVSIAVADGITNSPVALLANHMESSLAAAVTQEGGKAGDTDSFQTVAKFVLDCMLRIPTRIGKALLPQVFLEPLARVLGQAKSKAALLQAAKSDLRYQNRLHHVGLLLGVTEWQKDFHGRMSLPQLRPIPSLIKKVCECFALLLNDCTEDTEEKFELASAHSGKTHSSSENLEDTDHGVDTEESAMNRQDSTDPAEDKEESKLCQYKAVIESIRKSEFGIGVELNEEVQQLMKVHQERLGRSLDRLSAELYSKDTHFVLELIQNADDNSYPGGDVQPALTFVVEKDCITILNNERGFEEKNIRAICDVGRSTKGKHKYGYIGQKGIGFKSVFKVTDCPEIHSNGFHIRFDKNSSPMGYILPHWVDEEKPLDTNVAELRKQSWTTKIFLPLRSESYQAKNLFHDVDPSLLLFLHRLRSITIFNQMEGRLVSMARRDLSHNVLEVRHTNGVERWLVVRRRLFPKKAKDGVESTELALAFRLNEACEGVFQPEKQPVFAFLPLRSFGFRFIIQGDFDIPSSREDVDRDSHWNQWLRSEIPQLFLHAMDVFQEHPEFSGLQGLCHFLQFIPLPSEILDFFNPVASQIIQLLKGKACLPTREHGLVEFKLPSQIAISPDPLIQEVIRDDLLHRHLNLSYLHPTVQSSLPPSLVSALGVHRLKGSDISTITRAMAKELVQENGTWSGNKPLASLLVCNFRALEQDYDEADAVLQALRDIPIIPLADGRLVALNSEGVFFPLMDEKNAHSGLEALCKDLSTVSPRLLECLDPLGNSRVLELLKRLDVHELEPQKVLNEHIYPILRSGGWKRKHDDIVISYIVFIKQHSQDQDYRTLDGMIPVMTNKGFLYPKESKVQFSMEYDNIDLCTQLPGVDWVMLHTCYLMSDRDVSGWREFFSILGVRDLLIFKKEKLSMSTKDLSSSLWAQESKLWPQQGGGVYVIEDYQCEELRSLLMTDQLSEQQKLGQRKQLLNLLNSNWVTGENYSQYLKARVVDSQGQQLREAHSSFFHYLTQLPWVPAFQNHPGGADGPSINYLCPSSVHLYSDDLYRLLGHHVTYVPDVSPSEFTISVGMKHTVSVEDLISHLKKWCMRSPDNNCEEDEGAEFTTTVEHVHSVYTYLSDHLNGIHLKKLFQEMPAVFIEYKMDELCSGKFYLLKEVCWNDPTGMFRRYRDQLRQTQQAEPKMLAPFYGSLNSMREFFHQSLNVDPNPSMKQYVDLLELMCSSGLPTGELLQDVFVIFAKLGGSCVLRSFIPHPVLLFSPLCSKVFPTKRNGWVKLAQGPLIPDIKNLEKVFESHEQVCLLNLPAADKKPLSKTSAIHHRPVKFSETDRALFLEICGVKKLSQCVTAEAQTENYRPCPPMQAQVRRLIPYIQRFLYYHEPSTYMELQDSSISQLVKGLSFGQVGKLYIQYQLNLPDQDPVFEKEDVFCLLKDRRELYIQKDHLSDKLEVCRELEKLFSTNNTASKDLERFLSMEGLVLCKQDAASLKRFLNREDIKELPAEEEKWEVPEPMEIKPELPGSLIQEEIICNAYEQDTGPVIEAVMKMWPPPGPPPSTDGDGSLGHRNRDHRDEPPLQREQSQQHQMFKLDTPHSAGMARNVSKGVSQAEQRQFSRPFQGNGSVQRAPMALDSPVWSKELPPHAVMEDLVLDCLRPNTVVFTEDNGDTVQIGQWGEQLVNAFLMHWKDTGGPDAPRDIVWYNCDGEGGQPFDFKVIFATEEAGEYEVFVEVKSTIRSEKHFIHLSANELDLALREKEKYHIYRVYNAGNCERVRLCRIKNLAQHLHSKELELYLFV</sequence>
<dbReference type="InterPro" id="IPR052957">
    <property type="entry name" value="Auxin_embryo_med"/>
</dbReference>
<organism evidence="4 5">
    <name type="scientific">Scleropages formosus</name>
    <name type="common">Asian bonytongue</name>
    <name type="synonym">Osteoglossum formosum</name>
    <dbReference type="NCBI Taxonomy" id="113540"/>
    <lineage>
        <taxon>Eukaryota</taxon>
        <taxon>Metazoa</taxon>
        <taxon>Chordata</taxon>
        <taxon>Craniata</taxon>
        <taxon>Vertebrata</taxon>
        <taxon>Euteleostomi</taxon>
        <taxon>Actinopterygii</taxon>
        <taxon>Neopterygii</taxon>
        <taxon>Teleostei</taxon>
        <taxon>Osteoglossocephala</taxon>
        <taxon>Osteoglossomorpha</taxon>
        <taxon>Osteoglossiformes</taxon>
        <taxon>Osteoglossidae</taxon>
        <taxon>Scleropages</taxon>
    </lineage>
</organism>
<feature type="region of interest" description="Disordered" evidence="2">
    <location>
        <begin position="2399"/>
        <end position="2480"/>
    </location>
</feature>
<dbReference type="InterPro" id="IPR025605">
    <property type="entry name" value="OST-HTH/LOTUS_dom"/>
</dbReference>
<dbReference type="InterPro" id="IPR041966">
    <property type="entry name" value="LOTUS-like"/>
</dbReference>
<evidence type="ECO:0000313" key="4">
    <source>
        <dbReference type="Ensembl" id="ENSSFOP00015035934.2"/>
    </source>
</evidence>
<dbReference type="CDD" id="cd08824">
    <property type="entry name" value="LOTUS"/>
    <property type="match status" value="1"/>
</dbReference>
<keyword evidence="5" id="KW-1185">Reference proteome</keyword>
<dbReference type="GeneTree" id="ENSGT00940000169412"/>
<dbReference type="PANTHER" id="PTHR32387">
    <property type="entry name" value="WU:FJ29H11"/>
    <property type="match status" value="1"/>
</dbReference>
<gene>
    <name evidence="4" type="primary">wu:fj29h11</name>
</gene>
<protein>
    <submittedName>
        <fullName evidence="4">Wu:fj29h11</fullName>
    </submittedName>
</protein>
<evidence type="ECO:0000313" key="5">
    <source>
        <dbReference type="Proteomes" id="UP000694397"/>
    </source>
</evidence>
<reference evidence="4" key="3">
    <citation type="submission" date="2025-09" db="UniProtKB">
        <authorList>
            <consortium name="Ensembl"/>
        </authorList>
    </citation>
    <scope>IDENTIFICATION</scope>
</reference>
<dbReference type="NCBIfam" id="NF047352">
    <property type="entry name" value="P_loop_sacsin"/>
    <property type="match status" value="1"/>
</dbReference>
<evidence type="ECO:0000256" key="2">
    <source>
        <dbReference type="SAM" id="MobiDB-lite"/>
    </source>
</evidence>
<dbReference type="OrthoDB" id="1262810at2759"/>
<feature type="domain" description="HTH OST-type" evidence="3">
    <location>
        <begin position="1"/>
        <end position="64"/>
    </location>
</feature>
<name>A0A8C9SPC0_SCLFO</name>
<dbReference type="SUPFAM" id="SSF55874">
    <property type="entry name" value="ATPase domain of HSP90 chaperone/DNA topoisomerase II/histidine kinase"/>
    <property type="match status" value="1"/>
</dbReference>
<evidence type="ECO:0000259" key="3">
    <source>
        <dbReference type="PROSITE" id="PS51644"/>
    </source>
</evidence>
<feature type="region of interest" description="Disordered" evidence="2">
    <location>
        <begin position="1020"/>
        <end position="1062"/>
    </location>
</feature>
<dbReference type="PROSITE" id="PS51644">
    <property type="entry name" value="HTH_OST"/>
    <property type="match status" value="2"/>
</dbReference>
<keyword evidence="1" id="KW-0221">Differentiation</keyword>
<feature type="domain" description="HTH OST-type" evidence="3">
    <location>
        <begin position="124"/>
        <end position="199"/>
    </location>
</feature>
<dbReference type="PANTHER" id="PTHR32387:SF0">
    <property type="entry name" value="PROTEIN NO VEIN"/>
    <property type="match status" value="1"/>
</dbReference>
<dbReference type="InterPro" id="IPR036890">
    <property type="entry name" value="HATPase_C_sf"/>
</dbReference>
<dbReference type="Ensembl" id="ENSSFOT00015036324.2">
    <property type="protein sequence ID" value="ENSSFOP00015035934.2"/>
    <property type="gene ID" value="ENSSFOG00015022829.2"/>
</dbReference>
<dbReference type="Gene3D" id="3.30.565.10">
    <property type="entry name" value="Histidine kinase-like ATPase, C-terminal domain"/>
    <property type="match status" value="1"/>
</dbReference>
<reference evidence="4 5" key="1">
    <citation type="submission" date="2019-04" db="EMBL/GenBank/DDBJ databases">
        <authorList>
            <consortium name="Wellcome Sanger Institute Data Sharing"/>
        </authorList>
    </citation>
    <scope>NUCLEOTIDE SEQUENCE [LARGE SCALE GENOMIC DNA]</scope>
</reference>
<dbReference type="InterPro" id="IPR024975">
    <property type="entry name" value="NOV_C"/>
</dbReference>
<evidence type="ECO:0000256" key="1">
    <source>
        <dbReference type="ARBA" id="ARBA00022782"/>
    </source>
</evidence>
<feature type="compositionally biased region" description="Polar residues" evidence="2">
    <location>
        <begin position="2458"/>
        <end position="2478"/>
    </location>
</feature>
<reference evidence="4" key="2">
    <citation type="submission" date="2025-08" db="UniProtKB">
        <authorList>
            <consortium name="Ensembl"/>
        </authorList>
    </citation>
    <scope>IDENTIFICATION</scope>
</reference>
<accession>A0A8C9SPC0</accession>
<dbReference type="Pfam" id="PF12872">
    <property type="entry name" value="OST-HTH"/>
    <property type="match status" value="2"/>
</dbReference>
<dbReference type="Proteomes" id="UP000694397">
    <property type="component" value="Chromosome 20"/>
</dbReference>
<dbReference type="Pfam" id="PF25794">
    <property type="entry name" value="SACS"/>
    <property type="match status" value="1"/>
</dbReference>
<dbReference type="GO" id="GO:0030154">
    <property type="term" value="P:cell differentiation"/>
    <property type="evidence" value="ECO:0007669"/>
    <property type="project" value="UniProtKB-KW"/>
</dbReference>
<dbReference type="Pfam" id="PF13020">
    <property type="entry name" value="NOV_C"/>
    <property type="match status" value="1"/>
</dbReference>